<proteinExistence type="predicted"/>
<dbReference type="AlphaFoldDB" id="A0A9N7UAK6"/>
<feature type="non-terminal residue" evidence="2">
    <location>
        <position position="134"/>
    </location>
</feature>
<evidence type="ECO:0000256" key="1">
    <source>
        <dbReference type="SAM" id="MobiDB-lite"/>
    </source>
</evidence>
<accession>A0A9N7UAK6</accession>
<keyword evidence="3" id="KW-1185">Reference proteome</keyword>
<sequence>MPCNLARLGERRQRQKQLRKPSAEEPDCCVGAVSRPGTSEEDVTLAVERGWTGWNCFAAIVATLDHFPQLRLAQLPIDSRLCFQAHSGTQMFLWKALAGGNGPILESLEVQHILGVGSCQLALWACINFHSLAL</sequence>
<dbReference type="Proteomes" id="UP001153269">
    <property type="component" value="Unassembled WGS sequence"/>
</dbReference>
<name>A0A9N7UAK6_PLEPL</name>
<gene>
    <name evidence="2" type="ORF">PLEPLA_LOCUS16088</name>
</gene>
<evidence type="ECO:0000313" key="2">
    <source>
        <dbReference type="EMBL" id="CAB1428123.1"/>
    </source>
</evidence>
<comment type="caution">
    <text evidence="2">The sequence shown here is derived from an EMBL/GenBank/DDBJ whole genome shotgun (WGS) entry which is preliminary data.</text>
</comment>
<dbReference type="EMBL" id="CADEAL010001023">
    <property type="protein sequence ID" value="CAB1428123.1"/>
    <property type="molecule type" value="Genomic_DNA"/>
</dbReference>
<evidence type="ECO:0000313" key="3">
    <source>
        <dbReference type="Proteomes" id="UP001153269"/>
    </source>
</evidence>
<protein>
    <submittedName>
        <fullName evidence="2">Uncharacterized protein</fullName>
    </submittedName>
</protein>
<feature type="region of interest" description="Disordered" evidence="1">
    <location>
        <begin position="8"/>
        <end position="39"/>
    </location>
</feature>
<organism evidence="2 3">
    <name type="scientific">Pleuronectes platessa</name>
    <name type="common">European plaice</name>
    <dbReference type="NCBI Taxonomy" id="8262"/>
    <lineage>
        <taxon>Eukaryota</taxon>
        <taxon>Metazoa</taxon>
        <taxon>Chordata</taxon>
        <taxon>Craniata</taxon>
        <taxon>Vertebrata</taxon>
        <taxon>Euteleostomi</taxon>
        <taxon>Actinopterygii</taxon>
        <taxon>Neopterygii</taxon>
        <taxon>Teleostei</taxon>
        <taxon>Neoteleostei</taxon>
        <taxon>Acanthomorphata</taxon>
        <taxon>Carangaria</taxon>
        <taxon>Pleuronectiformes</taxon>
        <taxon>Pleuronectoidei</taxon>
        <taxon>Pleuronectidae</taxon>
        <taxon>Pleuronectes</taxon>
    </lineage>
</organism>
<reference evidence="2" key="1">
    <citation type="submission" date="2020-03" db="EMBL/GenBank/DDBJ databases">
        <authorList>
            <person name="Weist P."/>
        </authorList>
    </citation>
    <scope>NUCLEOTIDE SEQUENCE</scope>
</reference>